<evidence type="ECO:0000256" key="3">
    <source>
        <dbReference type="ARBA" id="ARBA00022679"/>
    </source>
</evidence>
<comment type="similarity">
    <text evidence="1">Belongs to the CpsD/CapB family.</text>
</comment>
<keyword evidence="3 10" id="KW-0808">Transferase</keyword>
<organism evidence="10 11">
    <name type="scientific">Peloplasma aerotolerans</name>
    <dbReference type="NCBI Taxonomy" id="3044389"/>
    <lineage>
        <taxon>Bacteria</taxon>
        <taxon>Bacillati</taxon>
        <taxon>Mycoplasmatota</taxon>
        <taxon>Mollicutes</taxon>
        <taxon>Acholeplasmatales</taxon>
        <taxon>Acholeplasmataceae</taxon>
        <taxon>Peloplasma</taxon>
    </lineage>
</organism>
<keyword evidence="11" id="KW-1185">Reference proteome</keyword>
<reference evidence="10" key="1">
    <citation type="submission" date="2023-05" db="EMBL/GenBank/DDBJ databases">
        <title>Mariniplasma microaerophilum sp. nov., a novel anaerobic mollicute isolated from terrestrial mud volcano, Taman Peninsula, Russia.</title>
        <authorList>
            <person name="Khomyakova M.A."/>
            <person name="Merkel A.Y."/>
            <person name="Slobodkin A.I."/>
        </authorList>
    </citation>
    <scope>NUCLEOTIDE SEQUENCE</scope>
    <source>
        <strain evidence="10">M4Ah</strain>
    </source>
</reference>
<gene>
    <name evidence="10" type="ORF">QJ521_05895</name>
</gene>
<evidence type="ECO:0000256" key="2">
    <source>
        <dbReference type="ARBA" id="ARBA00011903"/>
    </source>
</evidence>
<evidence type="ECO:0000256" key="6">
    <source>
        <dbReference type="ARBA" id="ARBA00022840"/>
    </source>
</evidence>
<evidence type="ECO:0000256" key="8">
    <source>
        <dbReference type="ARBA" id="ARBA00051245"/>
    </source>
</evidence>
<evidence type="ECO:0000256" key="4">
    <source>
        <dbReference type="ARBA" id="ARBA00022741"/>
    </source>
</evidence>
<dbReference type="AlphaFoldDB" id="A0AAW6U9G0"/>
<dbReference type="Pfam" id="PF13614">
    <property type="entry name" value="AAA_31"/>
    <property type="match status" value="1"/>
</dbReference>
<comment type="catalytic activity">
    <reaction evidence="8">
        <text>L-tyrosyl-[protein] + ATP = O-phospho-L-tyrosyl-[protein] + ADP + H(+)</text>
        <dbReference type="Rhea" id="RHEA:10596"/>
        <dbReference type="Rhea" id="RHEA-COMP:10136"/>
        <dbReference type="Rhea" id="RHEA-COMP:20101"/>
        <dbReference type="ChEBI" id="CHEBI:15378"/>
        <dbReference type="ChEBI" id="CHEBI:30616"/>
        <dbReference type="ChEBI" id="CHEBI:46858"/>
        <dbReference type="ChEBI" id="CHEBI:61978"/>
        <dbReference type="ChEBI" id="CHEBI:456216"/>
        <dbReference type="EC" id="2.7.10.2"/>
    </reaction>
</comment>
<dbReference type="GO" id="GO:0005886">
    <property type="term" value="C:plasma membrane"/>
    <property type="evidence" value="ECO:0007669"/>
    <property type="project" value="TreeGrafter"/>
</dbReference>
<evidence type="ECO:0000256" key="1">
    <source>
        <dbReference type="ARBA" id="ARBA00007316"/>
    </source>
</evidence>
<dbReference type="InterPro" id="IPR050445">
    <property type="entry name" value="Bact_polysacc_biosynth/exp"/>
</dbReference>
<dbReference type="EC" id="2.7.10.2" evidence="2"/>
<name>A0AAW6U9G0_9MOLU</name>
<dbReference type="PANTHER" id="PTHR32309">
    <property type="entry name" value="TYROSINE-PROTEIN KINASE"/>
    <property type="match status" value="1"/>
</dbReference>
<keyword evidence="6" id="KW-0067">ATP-binding</keyword>
<dbReference type="InterPro" id="IPR027417">
    <property type="entry name" value="P-loop_NTPase"/>
</dbReference>
<dbReference type="RefSeq" id="WP_282839516.1">
    <property type="nucleotide sequence ID" value="NZ_JASCXW010000017.1"/>
</dbReference>
<proteinExistence type="inferred from homology"/>
<dbReference type="NCBIfam" id="TIGR01007">
    <property type="entry name" value="eps_fam"/>
    <property type="match status" value="1"/>
</dbReference>
<dbReference type="GO" id="GO:0004715">
    <property type="term" value="F:non-membrane spanning protein tyrosine kinase activity"/>
    <property type="evidence" value="ECO:0007669"/>
    <property type="project" value="UniProtKB-EC"/>
</dbReference>
<dbReference type="InterPro" id="IPR005702">
    <property type="entry name" value="Wzc-like_C"/>
</dbReference>
<dbReference type="InterPro" id="IPR025669">
    <property type="entry name" value="AAA_dom"/>
</dbReference>
<dbReference type="Gene3D" id="3.40.50.300">
    <property type="entry name" value="P-loop containing nucleotide triphosphate hydrolases"/>
    <property type="match status" value="1"/>
</dbReference>
<dbReference type="EMBL" id="JASCXW010000017">
    <property type="protein sequence ID" value="MDI6453087.1"/>
    <property type="molecule type" value="Genomic_DNA"/>
</dbReference>
<evidence type="ECO:0000256" key="5">
    <source>
        <dbReference type="ARBA" id="ARBA00022777"/>
    </source>
</evidence>
<dbReference type="Proteomes" id="UP001431532">
    <property type="component" value="Unassembled WGS sequence"/>
</dbReference>
<feature type="domain" description="AAA" evidence="9">
    <location>
        <begin position="46"/>
        <end position="168"/>
    </location>
</feature>
<keyword evidence="7" id="KW-0829">Tyrosine-protein kinase</keyword>
<evidence type="ECO:0000313" key="10">
    <source>
        <dbReference type="EMBL" id="MDI6453087.1"/>
    </source>
</evidence>
<evidence type="ECO:0000313" key="11">
    <source>
        <dbReference type="Proteomes" id="UP001431532"/>
    </source>
</evidence>
<keyword evidence="5 10" id="KW-0418">Kinase</keyword>
<evidence type="ECO:0000256" key="7">
    <source>
        <dbReference type="ARBA" id="ARBA00023137"/>
    </source>
</evidence>
<sequence>MFGFKKELEENYEYVVAKEKPFSYTTECIQKVIANMEMTNVDQKNKIIQFTSSLSGEGKTTIISNIAYLMSRKNKKVIVVDLDLRKPKMQRVFDVPNRHGLTDYLKGNITQDEMIRHSLSHGVDYILTGEQTNAIINVLESQKLKDLISTLRLAYDYILIDSPPVIAVSDPLYISRLVDGILFCVADKRASKPLVKEAVQTVQRANSNILGMLMTRSIVMEKGYRYRYEYVYNYGKIST</sequence>
<comment type="caution">
    <text evidence="10">The sequence shown here is derived from an EMBL/GenBank/DDBJ whole genome shotgun (WGS) entry which is preliminary data.</text>
</comment>
<dbReference type="GO" id="GO:0005524">
    <property type="term" value="F:ATP binding"/>
    <property type="evidence" value="ECO:0007669"/>
    <property type="project" value="UniProtKB-KW"/>
</dbReference>
<keyword evidence="4" id="KW-0547">Nucleotide-binding</keyword>
<protein>
    <recommendedName>
        <fullName evidence="2">non-specific protein-tyrosine kinase</fullName>
        <ecNumber evidence="2">2.7.10.2</ecNumber>
    </recommendedName>
</protein>
<accession>A0AAW6U9G0</accession>
<dbReference type="SUPFAM" id="SSF52540">
    <property type="entry name" value="P-loop containing nucleoside triphosphate hydrolases"/>
    <property type="match status" value="1"/>
</dbReference>
<dbReference type="CDD" id="cd05387">
    <property type="entry name" value="BY-kinase"/>
    <property type="match status" value="1"/>
</dbReference>
<dbReference type="PANTHER" id="PTHR32309:SF13">
    <property type="entry name" value="FERRIC ENTEROBACTIN TRANSPORT PROTEIN FEPE"/>
    <property type="match status" value="1"/>
</dbReference>
<evidence type="ECO:0000259" key="9">
    <source>
        <dbReference type="Pfam" id="PF13614"/>
    </source>
</evidence>